<dbReference type="EMBL" id="BLPG01000001">
    <property type="protein sequence ID" value="GFJ91437.1"/>
    <property type="molecule type" value="Genomic_DNA"/>
</dbReference>
<gene>
    <name evidence="2" type="ORF">Prum_050790</name>
</gene>
<name>A0A6V8LBJ7_9ACTN</name>
<feature type="region of interest" description="Disordered" evidence="1">
    <location>
        <begin position="399"/>
        <end position="426"/>
    </location>
</feature>
<dbReference type="Proteomes" id="UP000482960">
    <property type="component" value="Unassembled WGS sequence"/>
</dbReference>
<evidence type="ECO:0000313" key="2">
    <source>
        <dbReference type="EMBL" id="GFJ91437.1"/>
    </source>
</evidence>
<reference evidence="2 3" key="1">
    <citation type="submission" date="2020-03" db="EMBL/GenBank/DDBJ databases">
        <title>Whole genome shotgun sequence of Phytohabitans rumicis NBRC 108638.</title>
        <authorList>
            <person name="Komaki H."/>
            <person name="Tamura T."/>
        </authorList>
    </citation>
    <scope>NUCLEOTIDE SEQUENCE [LARGE SCALE GENOMIC DNA]</scope>
    <source>
        <strain evidence="2 3">NBRC 108638</strain>
    </source>
</reference>
<keyword evidence="3" id="KW-1185">Reference proteome</keyword>
<protein>
    <submittedName>
        <fullName evidence="2">Uncharacterized protein</fullName>
    </submittedName>
</protein>
<accession>A0A6V8LBJ7</accession>
<comment type="caution">
    <text evidence="2">The sequence shown here is derived from an EMBL/GenBank/DDBJ whole genome shotgun (WGS) entry which is preliminary data.</text>
</comment>
<sequence length="452" mass="48739">MATGVRWAETTRTSYATPNSSSASAAAFIVGQSESLPMITPTTALICPPVRSLALPQPARGSRRPGPYVVHVVAEHRDVPDLPARADLLAVQVDLGARVGGEQVVQPLVERDAAGRATEDVRHHDGRSGQRRLAHGVVQDRPQVLLELRRPGALDGPVPGVVRTHGELVHQHATVHFEEFDGEQPDDAQRRRDVDGELLGRHRQVFGEAGCRGEHLDADPVLLHGLHHRVRRDLPERRARHQHGQLPAQRHPLLQDQLDVRQRVVGAEHPHPPAVVPAADRLRDHRPADLVAERADLLRCGHRPPVRDRRAQRGQPFPHGPFVLGVQQRVGARVDGHAVGGQRADEVGRHVLVVERDDVAALGEGAQGGQVGVVAEVQVGHHQRGAVVGRRGEHAQGLAKGDRGLMGHPGQLPSAHHADNGQTGSGIHLARQPIRAAPGPVYKGWPACGGPS</sequence>
<dbReference type="AlphaFoldDB" id="A0A6V8LBJ7"/>
<reference evidence="2 3" key="2">
    <citation type="submission" date="2020-03" db="EMBL/GenBank/DDBJ databases">
        <authorList>
            <person name="Ichikawa N."/>
            <person name="Kimura A."/>
            <person name="Kitahashi Y."/>
            <person name="Uohara A."/>
        </authorList>
    </citation>
    <scope>NUCLEOTIDE SEQUENCE [LARGE SCALE GENOMIC DNA]</scope>
    <source>
        <strain evidence="2 3">NBRC 108638</strain>
    </source>
</reference>
<evidence type="ECO:0000313" key="3">
    <source>
        <dbReference type="Proteomes" id="UP000482960"/>
    </source>
</evidence>
<evidence type="ECO:0000256" key="1">
    <source>
        <dbReference type="SAM" id="MobiDB-lite"/>
    </source>
</evidence>
<proteinExistence type="predicted"/>
<organism evidence="2 3">
    <name type="scientific">Phytohabitans rumicis</name>
    <dbReference type="NCBI Taxonomy" id="1076125"/>
    <lineage>
        <taxon>Bacteria</taxon>
        <taxon>Bacillati</taxon>
        <taxon>Actinomycetota</taxon>
        <taxon>Actinomycetes</taxon>
        <taxon>Micromonosporales</taxon>
        <taxon>Micromonosporaceae</taxon>
    </lineage>
</organism>